<proteinExistence type="predicted"/>
<evidence type="ECO:0000313" key="2">
    <source>
        <dbReference type="Proteomes" id="UP001500724"/>
    </source>
</evidence>
<dbReference type="RefSeq" id="WP_343998290.1">
    <property type="nucleotide sequence ID" value="NZ_BAAAGU010000009.1"/>
</dbReference>
<dbReference type="Proteomes" id="UP001500724">
    <property type="component" value="Unassembled WGS sequence"/>
</dbReference>
<name>A0ABN1HBT1_9ACTN</name>
<accession>A0ABN1HBT1</accession>
<sequence length="89" mass="9415">MRSNLSVNRELKAALKRSAQRAGEQTPAVRGSDWRLATVTAVPGDGLIEVDGDMEVRHLATYAAPAVDDVIVISQSSSGNWIALGPLAD</sequence>
<organism evidence="1 2">
    <name type="scientific">Streptomyces thermocarboxydovorans</name>
    <dbReference type="NCBI Taxonomy" id="59298"/>
    <lineage>
        <taxon>Bacteria</taxon>
        <taxon>Bacillati</taxon>
        <taxon>Actinomycetota</taxon>
        <taxon>Actinomycetes</taxon>
        <taxon>Kitasatosporales</taxon>
        <taxon>Streptomycetaceae</taxon>
        <taxon>Streptomyces</taxon>
    </lineage>
</organism>
<evidence type="ECO:0000313" key="1">
    <source>
        <dbReference type="EMBL" id="GAA0637189.1"/>
    </source>
</evidence>
<reference evidence="1 2" key="1">
    <citation type="journal article" date="2019" name="Int. J. Syst. Evol. Microbiol.">
        <title>The Global Catalogue of Microorganisms (GCM) 10K type strain sequencing project: providing services to taxonomists for standard genome sequencing and annotation.</title>
        <authorList>
            <consortium name="The Broad Institute Genomics Platform"/>
            <consortium name="The Broad Institute Genome Sequencing Center for Infectious Disease"/>
            <person name="Wu L."/>
            <person name="Ma J."/>
        </authorList>
    </citation>
    <scope>NUCLEOTIDE SEQUENCE [LARGE SCALE GENOMIC DNA]</scope>
    <source>
        <strain evidence="1 2">JCM 10367</strain>
    </source>
</reference>
<dbReference type="EMBL" id="BAAAGU010000009">
    <property type="protein sequence ID" value="GAA0637189.1"/>
    <property type="molecule type" value="Genomic_DNA"/>
</dbReference>
<keyword evidence="2" id="KW-1185">Reference proteome</keyword>
<protein>
    <submittedName>
        <fullName evidence="1">Uncharacterized protein</fullName>
    </submittedName>
</protein>
<comment type="caution">
    <text evidence="1">The sequence shown here is derived from an EMBL/GenBank/DDBJ whole genome shotgun (WGS) entry which is preliminary data.</text>
</comment>
<gene>
    <name evidence="1" type="ORF">GCM10009535_11880</name>
</gene>